<name>A0A6M4H622_9PROT</name>
<evidence type="ECO:0008006" key="5">
    <source>
        <dbReference type="Google" id="ProtNLM"/>
    </source>
</evidence>
<feature type="transmembrane region" description="Helical" evidence="2">
    <location>
        <begin position="361"/>
        <end position="382"/>
    </location>
</feature>
<keyword evidence="2" id="KW-0812">Transmembrane</keyword>
<keyword evidence="2" id="KW-1133">Transmembrane helix</keyword>
<dbReference type="NCBIfam" id="TIGR01053">
    <property type="entry name" value="LSD1"/>
    <property type="match status" value="1"/>
</dbReference>
<protein>
    <recommendedName>
        <fullName evidence="5">Zinc finger domain-containing protein, LSD1 subclass</fullName>
    </recommendedName>
</protein>
<dbReference type="AlphaFoldDB" id="A0A6M4H622"/>
<evidence type="ECO:0000313" key="4">
    <source>
        <dbReference type="Proteomes" id="UP000503096"/>
    </source>
</evidence>
<dbReference type="KEGG" id="upl:DSM104440_00736"/>
<evidence type="ECO:0000256" key="2">
    <source>
        <dbReference type="SAM" id="Phobius"/>
    </source>
</evidence>
<dbReference type="InParanoid" id="A0A6M4H622"/>
<accession>A0A6M4H622</accession>
<reference evidence="3 4" key="1">
    <citation type="submission" date="2020-04" db="EMBL/GenBank/DDBJ databases">
        <title>Usitatibacter rugosus gen. nov., sp. nov. and Usitatibacter palustris sp. nov., novel members of Usitatibacteraceae fam. nov. within the order Nitrosomonadales isolated from soil.</title>
        <authorList>
            <person name="Huber K.J."/>
            <person name="Neumann-Schaal M."/>
            <person name="Geppert A."/>
            <person name="Luckner M."/>
            <person name="Wanner G."/>
            <person name="Overmann J."/>
        </authorList>
    </citation>
    <scope>NUCLEOTIDE SEQUENCE [LARGE SCALE GENOMIC DNA]</scope>
    <source>
        <strain evidence="3 4">Swamp67</strain>
    </source>
</reference>
<dbReference type="EMBL" id="CP053073">
    <property type="protein sequence ID" value="QJR13944.1"/>
    <property type="molecule type" value="Genomic_DNA"/>
</dbReference>
<dbReference type="PANTHER" id="PTHR37826:SF3">
    <property type="entry name" value="J DOMAIN-CONTAINING PROTEIN"/>
    <property type="match status" value="1"/>
</dbReference>
<evidence type="ECO:0000313" key="3">
    <source>
        <dbReference type="EMBL" id="QJR13944.1"/>
    </source>
</evidence>
<dbReference type="PANTHER" id="PTHR37826">
    <property type="entry name" value="FLOTILLIN BAND_7_5 DOMAIN PROTEIN"/>
    <property type="match status" value="1"/>
</dbReference>
<proteinExistence type="predicted"/>
<keyword evidence="4" id="KW-1185">Reference proteome</keyword>
<dbReference type="RefSeq" id="WP_171160716.1">
    <property type="nucleotide sequence ID" value="NZ_CP053073.1"/>
</dbReference>
<sequence>MTQAGRLQAVGEPQQVGDPRDPQTEFIRTFPCAGCGAKLSFAPGTRNLKCEFCGTANEIAENDARVEELDFSVYLKALEGREESTTAETVKCGKCGAEQTLPDNHFAAHCAFCRTPIVGKSYASRHLKPKSIVPFQVNRSRAQDEFRRWVKKLWLAPNDLKKYAQSDAGLDGVYLPFWTYDCNTTSQYRGERGDDYYTDEHYTTTDSKGDSVSRTRRVKHTRWSPASGEVARFHDDVLVMASKSLPEEILGASSRWNLKGLVPFQPEFVSGFRAEAYQVGLREGFPIAKQTIDAQVNALIRQDIGGDQQRIHHVATRYDDVKFKHILLPVWVSAYRYRDKLFRFLINGQTGEVSGESPKSWWKIAFLTLGILVVTFILLVLFSN</sequence>
<dbReference type="Proteomes" id="UP000503096">
    <property type="component" value="Chromosome"/>
</dbReference>
<organism evidence="3 4">
    <name type="scientific">Usitatibacter palustris</name>
    <dbReference type="NCBI Taxonomy" id="2732487"/>
    <lineage>
        <taxon>Bacteria</taxon>
        <taxon>Pseudomonadati</taxon>
        <taxon>Pseudomonadota</taxon>
        <taxon>Betaproteobacteria</taxon>
        <taxon>Nitrosomonadales</taxon>
        <taxon>Usitatibacteraceae</taxon>
        <taxon>Usitatibacter</taxon>
    </lineage>
</organism>
<evidence type="ECO:0000256" key="1">
    <source>
        <dbReference type="SAM" id="MobiDB-lite"/>
    </source>
</evidence>
<feature type="region of interest" description="Disordered" evidence="1">
    <location>
        <begin position="1"/>
        <end position="23"/>
    </location>
</feature>
<gene>
    <name evidence="3" type="ORF">DSM104440_00736</name>
</gene>
<keyword evidence="2" id="KW-0472">Membrane</keyword>